<dbReference type="EMBL" id="BMAO01026529">
    <property type="protein sequence ID" value="GFR10379.1"/>
    <property type="molecule type" value="Genomic_DNA"/>
</dbReference>
<proteinExistence type="predicted"/>
<sequence length="98" mass="11151">MDMNGCMKVIRQDTYVPATCQSRIWTYQRSHIITTAHVPQSIYQLELLTRRVHGFMRLSSHPCTSISSIQLETRLVRPGNVFPVIHSPISVLTSPDEA</sequence>
<evidence type="ECO:0000313" key="1">
    <source>
        <dbReference type="EMBL" id="GFR10379.1"/>
    </source>
</evidence>
<gene>
    <name evidence="1" type="ORF">TNCT_79261</name>
</gene>
<keyword evidence="2" id="KW-1185">Reference proteome</keyword>
<accession>A0A8X6GUN9</accession>
<name>A0A8X6GUN9_TRICU</name>
<reference evidence="1" key="1">
    <citation type="submission" date="2020-07" db="EMBL/GenBank/DDBJ databases">
        <title>Multicomponent nature underlies the extraordinary mechanical properties of spider dragline silk.</title>
        <authorList>
            <person name="Kono N."/>
            <person name="Nakamura H."/>
            <person name="Mori M."/>
            <person name="Yoshida Y."/>
            <person name="Ohtoshi R."/>
            <person name="Malay A.D."/>
            <person name="Moran D.A.P."/>
            <person name="Tomita M."/>
            <person name="Numata K."/>
            <person name="Arakawa K."/>
        </authorList>
    </citation>
    <scope>NUCLEOTIDE SEQUENCE</scope>
</reference>
<comment type="caution">
    <text evidence="1">The sequence shown here is derived from an EMBL/GenBank/DDBJ whole genome shotgun (WGS) entry which is preliminary data.</text>
</comment>
<dbReference type="Proteomes" id="UP000887116">
    <property type="component" value="Unassembled WGS sequence"/>
</dbReference>
<dbReference type="AlphaFoldDB" id="A0A8X6GUN9"/>
<evidence type="ECO:0000313" key="2">
    <source>
        <dbReference type="Proteomes" id="UP000887116"/>
    </source>
</evidence>
<organism evidence="1 2">
    <name type="scientific">Trichonephila clavata</name>
    <name type="common">Joro spider</name>
    <name type="synonym">Nephila clavata</name>
    <dbReference type="NCBI Taxonomy" id="2740835"/>
    <lineage>
        <taxon>Eukaryota</taxon>
        <taxon>Metazoa</taxon>
        <taxon>Ecdysozoa</taxon>
        <taxon>Arthropoda</taxon>
        <taxon>Chelicerata</taxon>
        <taxon>Arachnida</taxon>
        <taxon>Araneae</taxon>
        <taxon>Araneomorphae</taxon>
        <taxon>Entelegynae</taxon>
        <taxon>Araneoidea</taxon>
        <taxon>Nephilidae</taxon>
        <taxon>Trichonephila</taxon>
    </lineage>
</organism>
<protein>
    <submittedName>
        <fullName evidence="1">Uncharacterized protein</fullName>
    </submittedName>
</protein>
<dbReference type="OrthoDB" id="10425539at2759"/>